<dbReference type="Proteomes" id="UP000231586">
    <property type="component" value="Unassembled WGS sequence"/>
</dbReference>
<dbReference type="RefSeq" id="WP_157803682.1">
    <property type="nucleotide sequence ID" value="NZ_PGTZ01000006.1"/>
</dbReference>
<dbReference type="OrthoDB" id="5195569at2"/>
<dbReference type="AlphaFoldDB" id="A0A2M8WVM1"/>
<evidence type="ECO:0000313" key="1">
    <source>
        <dbReference type="EMBL" id="PJI94970.1"/>
    </source>
</evidence>
<organism evidence="1 2">
    <name type="scientific">Luteimicrobium subarcticum</name>
    <dbReference type="NCBI Taxonomy" id="620910"/>
    <lineage>
        <taxon>Bacteria</taxon>
        <taxon>Bacillati</taxon>
        <taxon>Actinomycetota</taxon>
        <taxon>Actinomycetes</taxon>
        <taxon>Micrococcales</taxon>
        <taxon>Luteimicrobium</taxon>
    </lineage>
</organism>
<comment type="caution">
    <text evidence="1">The sequence shown here is derived from an EMBL/GenBank/DDBJ whole genome shotgun (WGS) entry which is preliminary data.</text>
</comment>
<keyword evidence="2" id="KW-1185">Reference proteome</keyword>
<accession>A0A2M8WVM1</accession>
<name>A0A2M8WVM1_9MICO</name>
<evidence type="ECO:0000313" key="2">
    <source>
        <dbReference type="Proteomes" id="UP000231586"/>
    </source>
</evidence>
<dbReference type="EMBL" id="PGTZ01000006">
    <property type="protein sequence ID" value="PJI94970.1"/>
    <property type="molecule type" value="Genomic_DNA"/>
</dbReference>
<reference evidence="1 2" key="1">
    <citation type="submission" date="2017-11" db="EMBL/GenBank/DDBJ databases">
        <title>Genomic Encyclopedia of Archaeal and Bacterial Type Strains, Phase II (KMG-II): From Individual Species to Whole Genera.</title>
        <authorList>
            <person name="Goeker M."/>
        </authorList>
    </citation>
    <scope>NUCLEOTIDE SEQUENCE [LARGE SCALE GENOMIC DNA]</scope>
    <source>
        <strain evidence="1 2">DSM 22413</strain>
    </source>
</reference>
<sequence>MERLVVDTDLLSETATDLKAVADEFDAADRYAARLSDDVGDDDLARAVRDFASKWTKTREKLRDDIKNAADLAHGAGGTFRQVDSDLAASFDKDAS</sequence>
<gene>
    <name evidence="1" type="ORF">CLV34_0822</name>
</gene>
<proteinExistence type="predicted"/>
<protein>
    <submittedName>
        <fullName evidence="1">Excreted virulence factor EspC (Type VII ESX diderm)</fullName>
    </submittedName>
</protein>